<organism evidence="2 3">
    <name type="scientific">Caerostris extrusa</name>
    <name type="common">Bark spider</name>
    <name type="synonym">Caerostris bankana</name>
    <dbReference type="NCBI Taxonomy" id="172846"/>
    <lineage>
        <taxon>Eukaryota</taxon>
        <taxon>Metazoa</taxon>
        <taxon>Ecdysozoa</taxon>
        <taxon>Arthropoda</taxon>
        <taxon>Chelicerata</taxon>
        <taxon>Arachnida</taxon>
        <taxon>Araneae</taxon>
        <taxon>Araneomorphae</taxon>
        <taxon>Entelegynae</taxon>
        <taxon>Araneoidea</taxon>
        <taxon>Araneidae</taxon>
        <taxon>Caerostris</taxon>
    </lineage>
</organism>
<gene>
    <name evidence="2" type="ORF">CEXT_351381</name>
</gene>
<keyword evidence="3" id="KW-1185">Reference proteome</keyword>
<comment type="caution">
    <text evidence="2">The sequence shown here is derived from an EMBL/GenBank/DDBJ whole genome shotgun (WGS) entry which is preliminary data.</text>
</comment>
<proteinExistence type="predicted"/>
<sequence length="70" mass="7781">MGMTNQCKLKAQGRARLVTSPESPRMGMTNQFQAFCILATAVTEKSREEIGYCTLAISFGGQKQTWRYSA</sequence>
<evidence type="ECO:0000313" key="3">
    <source>
        <dbReference type="Proteomes" id="UP001054945"/>
    </source>
</evidence>
<dbReference type="EMBL" id="BPLR01008115">
    <property type="protein sequence ID" value="GIY22184.1"/>
    <property type="molecule type" value="Genomic_DNA"/>
</dbReference>
<name>A0AAV4RM94_CAEEX</name>
<feature type="region of interest" description="Disordered" evidence="1">
    <location>
        <begin position="1"/>
        <end position="24"/>
    </location>
</feature>
<reference evidence="2 3" key="1">
    <citation type="submission" date="2021-06" db="EMBL/GenBank/DDBJ databases">
        <title>Caerostris extrusa draft genome.</title>
        <authorList>
            <person name="Kono N."/>
            <person name="Arakawa K."/>
        </authorList>
    </citation>
    <scope>NUCLEOTIDE SEQUENCE [LARGE SCALE GENOMIC DNA]</scope>
</reference>
<evidence type="ECO:0000256" key="1">
    <source>
        <dbReference type="SAM" id="MobiDB-lite"/>
    </source>
</evidence>
<accession>A0AAV4RM94</accession>
<dbReference type="AlphaFoldDB" id="A0AAV4RM94"/>
<evidence type="ECO:0000313" key="2">
    <source>
        <dbReference type="EMBL" id="GIY22184.1"/>
    </source>
</evidence>
<protein>
    <submittedName>
        <fullName evidence="2">Uncharacterized protein</fullName>
    </submittedName>
</protein>
<dbReference type="Proteomes" id="UP001054945">
    <property type="component" value="Unassembled WGS sequence"/>
</dbReference>